<dbReference type="AlphaFoldDB" id="A0AA37W5I9"/>
<dbReference type="NCBIfam" id="TIGR03852">
    <property type="entry name" value="sucrose_gtfA"/>
    <property type="match status" value="1"/>
</dbReference>
<evidence type="ECO:0000256" key="5">
    <source>
        <dbReference type="PIRSR" id="PIRSR003059-2"/>
    </source>
</evidence>
<dbReference type="CDD" id="cd11355">
    <property type="entry name" value="AmyAc_Sucrose_phosphorylase"/>
    <property type="match status" value="1"/>
</dbReference>
<feature type="active site" description="Proton donor" evidence="4">
    <location>
        <position position="234"/>
    </location>
</feature>
<evidence type="ECO:0000256" key="4">
    <source>
        <dbReference type="PIRSR" id="PIRSR003059-1"/>
    </source>
</evidence>
<evidence type="ECO:0000313" key="7">
    <source>
        <dbReference type="EMBL" id="GLQ04026.1"/>
    </source>
</evidence>
<reference evidence="7" key="2">
    <citation type="submission" date="2023-01" db="EMBL/GenBank/DDBJ databases">
        <title>Draft genome sequence of Pseudoalteromonas tetraodonis strain NBRC 103034.</title>
        <authorList>
            <person name="Sun Q."/>
            <person name="Mori K."/>
        </authorList>
    </citation>
    <scope>NUCLEOTIDE SEQUENCE</scope>
    <source>
        <strain evidence="7">NBRC 103034</strain>
    </source>
</reference>
<dbReference type="GO" id="GO:0005975">
    <property type="term" value="P:carbohydrate metabolic process"/>
    <property type="evidence" value="ECO:0007669"/>
    <property type="project" value="InterPro"/>
</dbReference>
<organism evidence="7 8">
    <name type="scientific">Pseudoalteromonas tetraodonis GFC</name>
    <dbReference type="NCBI Taxonomy" id="1315271"/>
    <lineage>
        <taxon>Bacteria</taxon>
        <taxon>Pseudomonadati</taxon>
        <taxon>Pseudomonadota</taxon>
        <taxon>Gammaproteobacteria</taxon>
        <taxon>Alteromonadales</taxon>
        <taxon>Pseudoalteromonadaceae</taxon>
        <taxon>Pseudoalteromonas</taxon>
    </lineage>
</organism>
<dbReference type="GO" id="GO:0004645">
    <property type="term" value="F:1,4-alpha-oligoglucan phosphorylase activity"/>
    <property type="evidence" value="ECO:0007669"/>
    <property type="project" value="InterPro"/>
</dbReference>
<dbReference type="Gene3D" id="3.20.20.80">
    <property type="entry name" value="Glycosidases"/>
    <property type="match status" value="1"/>
</dbReference>
<dbReference type="Proteomes" id="UP001161408">
    <property type="component" value="Unassembled WGS sequence"/>
</dbReference>
<feature type="binding site" evidence="5">
    <location>
        <begin position="291"/>
        <end position="292"/>
    </location>
    <ligand>
        <name>substrate</name>
    </ligand>
</feature>
<feature type="binding site" evidence="5">
    <location>
        <begin position="192"/>
        <end position="194"/>
    </location>
    <ligand>
        <name>substrate</name>
    </ligand>
</feature>
<dbReference type="PIRSF" id="PIRSF003059">
    <property type="entry name" value="Sucrose_phosphorylase"/>
    <property type="match status" value="1"/>
</dbReference>
<dbReference type="PANTHER" id="PTHR38784">
    <property type="entry name" value="SUCROSE PHOSPHORYLASE"/>
    <property type="match status" value="1"/>
</dbReference>
<evidence type="ECO:0000313" key="8">
    <source>
        <dbReference type="Proteomes" id="UP001161408"/>
    </source>
</evidence>
<evidence type="ECO:0000256" key="1">
    <source>
        <dbReference type="ARBA" id="ARBA00008452"/>
    </source>
</evidence>
<feature type="binding site" evidence="5">
    <location>
        <position position="51"/>
    </location>
    <ligand>
        <name>substrate</name>
    </ligand>
</feature>
<name>A0AA37W5I9_9GAMM</name>
<dbReference type="InterPro" id="IPR022527">
    <property type="entry name" value="Sucrose_phospho"/>
</dbReference>
<dbReference type="SMART" id="SM00642">
    <property type="entry name" value="Aamy"/>
    <property type="match status" value="1"/>
</dbReference>
<feature type="binding site" evidence="5">
    <location>
        <position position="234"/>
    </location>
    <ligand>
        <name>substrate</name>
    </ligand>
</feature>
<dbReference type="InterPro" id="IPR045857">
    <property type="entry name" value="O16G_dom_2"/>
</dbReference>
<keyword evidence="3" id="KW-0808">Transferase</keyword>
<keyword evidence="2" id="KW-0328">Glycosyltransferase</keyword>
<evidence type="ECO:0000259" key="6">
    <source>
        <dbReference type="SMART" id="SM00642"/>
    </source>
</evidence>
<evidence type="ECO:0000256" key="2">
    <source>
        <dbReference type="ARBA" id="ARBA00022676"/>
    </source>
</evidence>
<accession>A0AA37W5I9</accession>
<dbReference type="PANTHER" id="PTHR38784:SF1">
    <property type="entry name" value="SUCROSE PHOSPHORYLASE"/>
    <property type="match status" value="1"/>
</dbReference>
<protein>
    <submittedName>
        <fullName evidence="7">Sucrose phosphorylase</fullName>
    </submittedName>
</protein>
<feature type="binding site" evidence="5">
    <location>
        <position position="398"/>
    </location>
    <ligand>
        <name>substrate</name>
    </ligand>
</feature>
<dbReference type="Pfam" id="PF00128">
    <property type="entry name" value="Alpha-amylase"/>
    <property type="match status" value="1"/>
</dbReference>
<feature type="active site" description="Nucleophile" evidence="4">
    <location>
        <position position="194"/>
    </location>
</feature>
<dbReference type="SUPFAM" id="SSF51445">
    <property type="entry name" value="(Trans)glycosidases"/>
    <property type="match status" value="1"/>
</dbReference>
<dbReference type="EMBL" id="BSNE01000020">
    <property type="protein sequence ID" value="GLQ04026.1"/>
    <property type="molecule type" value="Genomic_DNA"/>
</dbReference>
<dbReference type="InterPro" id="IPR016377">
    <property type="entry name" value="Sucrose_GGa_phosphorylase-rel"/>
</dbReference>
<proteinExistence type="inferred from homology"/>
<dbReference type="Gene3D" id="3.90.400.10">
    <property type="entry name" value="Oligo-1,6-glucosidase, Domain 2"/>
    <property type="match status" value="1"/>
</dbReference>
<gene>
    <name evidence="7" type="ORF">GCM10007914_29070</name>
</gene>
<comment type="caution">
    <text evidence="7">The sequence shown here is derived from an EMBL/GenBank/DDBJ whole genome shotgun (WGS) entry which is preliminary data.</text>
</comment>
<reference evidence="7" key="1">
    <citation type="journal article" date="2014" name="Int. J. Syst. Evol. Microbiol.">
        <title>Complete genome sequence of Corynebacterium casei LMG S-19264T (=DSM 44701T), isolated from a smear-ripened cheese.</title>
        <authorList>
            <consortium name="US DOE Joint Genome Institute (JGI-PGF)"/>
            <person name="Walter F."/>
            <person name="Albersmeier A."/>
            <person name="Kalinowski J."/>
            <person name="Ruckert C."/>
        </authorList>
    </citation>
    <scope>NUCLEOTIDE SEQUENCE</scope>
    <source>
        <strain evidence="7">NBRC 103034</strain>
    </source>
</reference>
<feature type="domain" description="Glycosyl hydrolase family 13 catalytic" evidence="6">
    <location>
        <begin position="7"/>
        <end position="426"/>
    </location>
</feature>
<sequence length="490" mass="54101">MMKNKVQLITYADRITGQDINALTTLLHGPLEGVFGGVHLLPFYNPIDGSDAGFDPIDHSEVDSRIGTWDDIKALGKDHDLMADLIVNHVSAQSFQFQDVLAKGKASEFWDLFLTKEDVFPNGMSEAEQQAIYRPRPGSCFTPMKCGDGQTYDFWTTFTDNQIDINVKVEAGIAYLNNVLTKFSANNVNIIRLDAAGYAIKQAGTNCFMLDETFGYLDNLSKQANDLGMETIAEIHSHYQTQVDVAKRVNMVYDFALPPLILHSLFNNNADALLKWLKISPRNCLTVLDTHDGIGIIDAGPMGEKPGLLNAEQIDNLVETMHANSNNQSRQATGAAASNVDLYQVNCTYYNALGANDFDYLLSRAIQFFAPGVPQVYYGGLFACENDMELLAKTNVGRDINRPYLNAAKIEQALNKPVVKGLIELIKMRNEHPAFAGEFSAQGGASVCCLMWKLEQQSISLRIDFASRTALITQLNGTQESTLNLQSLLA</sequence>
<comment type="similarity">
    <text evidence="1">Belongs to the glycosyl hydrolase 13 family. Sucrose phosphorylase subfamily.</text>
</comment>
<evidence type="ECO:0000256" key="3">
    <source>
        <dbReference type="ARBA" id="ARBA00022679"/>
    </source>
</evidence>
<feature type="binding site" evidence="5">
    <location>
        <begin position="341"/>
        <end position="344"/>
    </location>
    <ligand>
        <name>substrate</name>
    </ligand>
</feature>
<dbReference type="InterPro" id="IPR017853">
    <property type="entry name" value="GH"/>
</dbReference>
<keyword evidence="8" id="KW-1185">Reference proteome</keyword>
<dbReference type="RefSeq" id="WP_076921972.1">
    <property type="nucleotide sequence ID" value="NZ_BJXY01000008.1"/>
</dbReference>
<feature type="binding site" evidence="5">
    <location>
        <position position="89"/>
    </location>
    <ligand>
        <name>substrate</name>
    </ligand>
</feature>
<dbReference type="InterPro" id="IPR006047">
    <property type="entry name" value="GH13_cat_dom"/>
</dbReference>